<dbReference type="RefSeq" id="XP_033808665.1">
    <property type="nucleotide sequence ID" value="XM_033952774.1"/>
</dbReference>
<dbReference type="Gene3D" id="3.10.20.90">
    <property type="entry name" value="Phosphatidylinositol 3-kinase Catalytic Subunit, Chain A, domain 1"/>
    <property type="match status" value="1"/>
</dbReference>
<dbReference type="SUPFAM" id="SSF103575">
    <property type="entry name" value="Plexin repeat"/>
    <property type="match status" value="1"/>
</dbReference>
<evidence type="ECO:0000256" key="6">
    <source>
        <dbReference type="SAM" id="Phobius"/>
    </source>
</evidence>
<keyword evidence="6" id="KW-1133">Transmembrane helix</keyword>
<keyword evidence="4" id="KW-0325">Glycoprotein</keyword>
<keyword evidence="8" id="KW-1185">Reference proteome</keyword>
<dbReference type="FunCoup" id="A0A6P8RSU6">
    <property type="interactions" value="69"/>
</dbReference>
<dbReference type="KEGG" id="gsh:117364031"/>
<sequence>MGATRGSGAPLSPGPASYPLGFAGLLLFLSLFLAGGCWDQKNSFKLRHPIHNIVVGKSHVFIATQDNLYQLDPSLQLQLAVNASIEQETESKCRPSATGLVNKLLIVHEEEGNLFSCWNQKGLCQRRNLSRIDEVLNCSTQQVSCHPQQSTAGLLLPGSKGGSSYLLLATSNTKEGVESYCRDFGNFDKRTISIVCTNFTECPSEYNKLAVYKPNPTQPGVVDSAVYFVDILAWNGGVFIPYYQYNYSTGTVVGDPAVATLKTPQNWKESRLTLDGEATLACHHDGIKRRVIVASALIRGSGRQGGIWAGIFASEAGERADGVALCLFNLTEIQTRADGCDLQRFKYYNPRPCSPSPPVDPVSRFPTLVHFNLSSVYGVELYGRTVLFLGTGNGQLLKVLLDENLKADCPEVLYEIEEETPVFHTLEFNPVNRSYIYLPTTHEVKEIKVANCDKYESCKVCLSARDPYCGWCHAQKRCTIQEECSHLSNAETWLDISEGSDQCLAIQVHSSRPEQFEVAVGNFTGRLENRSSCHVKNSVTNAVLCAGQSTKCSCIVPAAGLRTNDLLVAEVTLGTRILSEKFQIPKCSEMLSKESMCSDCNARGCFWCSRKAECYSSLSACNHHDDFSDQAGYCKIVGKQMEFFTASPTETKSALQDLKAVIHSVEPQRVSTLGKSKVTVRGQNLTALSKLFLIGTSSCSPAEIPVSLRDDTLALLSLPPGRKELKRLCRTLEKENCSHLNYVSLPSCDRISPDTTWLSGGRNIIIIGRNMDLIDNLTISEGSSSTFSKISMFTGNQTHCHFLSTPQSSEKSHQSLRLGLKVEGRHKDCTTLRYLPDPKFIKFELHTDVDSELGLTLTKEKDQLNITPDEFNISISHKDKHYPCEVDNIIENLEDNTIHCKANRTANEKIDRSSVQIIVILGHFNSTLRPSSASNYLYFVLLIPIFLVVIVAVLVTRHKSKQLSHKLSEQLEMLECEIRKEIRVGFAELQMDKLDVVATSGMIPFLDYKQFALKTFFPESVGLAFNSMEELCAPVPPSFQSNEPDEQNECVTAWSTLICNKAFLVTLIHTLEKQESFTVKDRCLFASFLAVALQNKLTYLTQVLEVLTKDLVEQYSNSRTKLMLRHTESVMEKLLTNWMSTCLYGFIRETVGESLYLLVTMLNQRIHKGPVDAITCKALYTLNEDWLLWQVTEFSPVTLNVVFPRISDSENEEAACQNIQVNVLDCDTVGQAKDKILQAFLSKNGHPYGVPVGETGLELHAGQQRKELLDIDTSSAILAYGKTKLNTIGNYQISEEATINVLKKNTNYPSEGEYSDDFCHLILPQSEVTEESPGAPHKGKQKFKVKEMYLTKLLATKVAINSYVENLFRHIWNLPNNKAPVAIKYFFDLLDAQGENKKITDPDVLHIWKTNSLPLRFWVNIIKNPQFVCDIKKTPHIDGCLSVIAQAFMDAFSLAEQHLGKEAPTNKLLYAKDIPLYKEEVKTYYKAIRDLPPLSSSELEDFLTQESKKHENEFKEDVALLELYKYVSKYYDEIVSKLMKEQSLADALKQLQYVKNLFDEKKKCKWM</sequence>
<dbReference type="CTD" id="10154"/>
<comment type="subcellular location">
    <subcellularLocation>
        <location evidence="1">Membrane</location>
    </subcellularLocation>
</comment>
<evidence type="ECO:0000256" key="1">
    <source>
        <dbReference type="ARBA" id="ARBA00004370"/>
    </source>
</evidence>
<dbReference type="InterPro" id="IPR002165">
    <property type="entry name" value="Plexin_repeat"/>
</dbReference>
<dbReference type="InterPro" id="IPR046800">
    <property type="entry name" value="Plexin_RBD"/>
</dbReference>
<proteinExistence type="predicted"/>
<dbReference type="GO" id="GO:0050772">
    <property type="term" value="P:positive regulation of axonogenesis"/>
    <property type="evidence" value="ECO:0007669"/>
    <property type="project" value="TreeGrafter"/>
</dbReference>
<dbReference type="InterPro" id="IPR013548">
    <property type="entry name" value="Plexin_cytoplasmic_RasGAP_dom"/>
</dbReference>
<comment type="caution">
    <text evidence="5">Lacks conserved residue(s) required for the propagation of feature annotation.</text>
</comment>
<evidence type="ECO:0000256" key="5">
    <source>
        <dbReference type="PROSITE-ProRule" id="PRU00352"/>
    </source>
</evidence>
<dbReference type="Pfam" id="PF08337">
    <property type="entry name" value="Plexin_cytopl"/>
    <property type="match status" value="1"/>
</dbReference>
<organism evidence="8 9">
    <name type="scientific">Geotrypetes seraphini</name>
    <name type="common">Gaboon caecilian</name>
    <name type="synonym">Caecilia seraphini</name>
    <dbReference type="NCBI Taxonomy" id="260995"/>
    <lineage>
        <taxon>Eukaryota</taxon>
        <taxon>Metazoa</taxon>
        <taxon>Chordata</taxon>
        <taxon>Craniata</taxon>
        <taxon>Vertebrata</taxon>
        <taxon>Euteleostomi</taxon>
        <taxon>Amphibia</taxon>
        <taxon>Gymnophiona</taxon>
        <taxon>Geotrypetes</taxon>
    </lineage>
</organism>
<evidence type="ECO:0000313" key="9">
    <source>
        <dbReference type="RefSeq" id="XP_033808665.1"/>
    </source>
</evidence>
<protein>
    <submittedName>
        <fullName evidence="9">Plexin-C1</fullName>
    </submittedName>
</protein>
<gene>
    <name evidence="9" type="primary">PLXNC1</name>
</gene>
<dbReference type="InterPro" id="IPR036352">
    <property type="entry name" value="Semap_dom_sf"/>
</dbReference>
<name>A0A6P8RSU6_GEOSA</name>
<dbReference type="GO" id="GO:0007162">
    <property type="term" value="P:negative regulation of cell adhesion"/>
    <property type="evidence" value="ECO:0007669"/>
    <property type="project" value="TreeGrafter"/>
</dbReference>
<dbReference type="CDD" id="cd00102">
    <property type="entry name" value="IPT"/>
    <property type="match status" value="1"/>
</dbReference>
<dbReference type="GeneID" id="117364031"/>
<dbReference type="Gene3D" id="2.130.10.10">
    <property type="entry name" value="YVTN repeat-like/Quinoprotein amine dehydrogenase"/>
    <property type="match status" value="1"/>
</dbReference>
<evidence type="ECO:0000256" key="2">
    <source>
        <dbReference type="ARBA" id="ARBA00023136"/>
    </source>
</evidence>
<dbReference type="InterPro" id="IPR001627">
    <property type="entry name" value="Semap_dom"/>
</dbReference>
<feature type="transmembrane region" description="Helical" evidence="6">
    <location>
        <begin position="20"/>
        <end position="38"/>
    </location>
</feature>
<dbReference type="SUPFAM" id="SSF101912">
    <property type="entry name" value="Sema domain"/>
    <property type="match status" value="1"/>
</dbReference>
<dbReference type="InterPro" id="IPR016201">
    <property type="entry name" value="PSI"/>
</dbReference>
<dbReference type="PANTHER" id="PTHR22625:SF4">
    <property type="entry name" value="PLEXIN-C1"/>
    <property type="match status" value="1"/>
</dbReference>
<dbReference type="Gene3D" id="1.10.506.10">
    <property type="entry name" value="GTPase Activation - p120gap, domain 1"/>
    <property type="match status" value="1"/>
</dbReference>
<accession>A0A6P8RSU6</accession>
<dbReference type="Gene3D" id="3.30.1680.10">
    <property type="entry name" value="ligand-binding face of the semaphorins, domain 2"/>
    <property type="match status" value="1"/>
</dbReference>
<dbReference type="SMART" id="SM00630">
    <property type="entry name" value="Sema"/>
    <property type="match status" value="1"/>
</dbReference>
<dbReference type="PANTHER" id="PTHR22625">
    <property type="entry name" value="PLEXIN"/>
    <property type="match status" value="1"/>
</dbReference>
<dbReference type="GO" id="GO:0008360">
    <property type="term" value="P:regulation of cell shape"/>
    <property type="evidence" value="ECO:0007669"/>
    <property type="project" value="TreeGrafter"/>
</dbReference>
<evidence type="ECO:0000256" key="4">
    <source>
        <dbReference type="ARBA" id="ARBA00023180"/>
    </source>
</evidence>
<dbReference type="GO" id="GO:0030334">
    <property type="term" value="P:regulation of cell migration"/>
    <property type="evidence" value="ECO:0007669"/>
    <property type="project" value="TreeGrafter"/>
</dbReference>
<dbReference type="Pfam" id="PF01437">
    <property type="entry name" value="PSI"/>
    <property type="match status" value="1"/>
</dbReference>
<dbReference type="InParanoid" id="A0A6P8RSU6"/>
<feature type="domain" description="Sema" evidence="7">
    <location>
        <begin position="17"/>
        <end position="449"/>
    </location>
</feature>
<dbReference type="SMART" id="SM00423">
    <property type="entry name" value="PSI"/>
    <property type="match status" value="1"/>
</dbReference>
<dbReference type="Pfam" id="PF20170">
    <property type="entry name" value="Plexin_RBD"/>
    <property type="match status" value="1"/>
</dbReference>
<keyword evidence="3" id="KW-1015">Disulfide bond</keyword>
<evidence type="ECO:0000313" key="8">
    <source>
        <dbReference type="Proteomes" id="UP000515159"/>
    </source>
</evidence>
<dbReference type="SUPFAM" id="SSF48350">
    <property type="entry name" value="GTPase activation domain, GAP"/>
    <property type="match status" value="1"/>
</dbReference>
<dbReference type="Proteomes" id="UP000515159">
    <property type="component" value="Chromosome 7"/>
</dbReference>
<keyword evidence="6" id="KW-0812">Transmembrane</keyword>
<dbReference type="InterPro" id="IPR031148">
    <property type="entry name" value="Plexin"/>
</dbReference>
<dbReference type="GO" id="GO:0002116">
    <property type="term" value="C:semaphorin receptor complex"/>
    <property type="evidence" value="ECO:0007669"/>
    <property type="project" value="TreeGrafter"/>
</dbReference>
<evidence type="ECO:0000256" key="3">
    <source>
        <dbReference type="ARBA" id="ARBA00023157"/>
    </source>
</evidence>
<evidence type="ECO:0000259" key="7">
    <source>
        <dbReference type="PROSITE" id="PS51004"/>
    </source>
</evidence>
<reference evidence="9" key="1">
    <citation type="submission" date="2025-08" db="UniProtKB">
        <authorList>
            <consortium name="RefSeq"/>
        </authorList>
    </citation>
    <scope>IDENTIFICATION</scope>
</reference>
<dbReference type="OrthoDB" id="384877at2759"/>
<dbReference type="InterPro" id="IPR008936">
    <property type="entry name" value="Rho_GTPase_activation_prot"/>
</dbReference>
<keyword evidence="2 6" id="KW-0472">Membrane</keyword>
<dbReference type="GO" id="GO:0017154">
    <property type="term" value="F:semaphorin receptor activity"/>
    <property type="evidence" value="ECO:0007669"/>
    <property type="project" value="InterPro"/>
</dbReference>
<dbReference type="PROSITE" id="PS51004">
    <property type="entry name" value="SEMA"/>
    <property type="match status" value="1"/>
</dbReference>
<feature type="transmembrane region" description="Helical" evidence="6">
    <location>
        <begin position="936"/>
        <end position="955"/>
    </location>
</feature>
<dbReference type="InterPro" id="IPR015943">
    <property type="entry name" value="WD40/YVTN_repeat-like_dom_sf"/>
</dbReference>
<dbReference type="GO" id="GO:0005886">
    <property type="term" value="C:plasma membrane"/>
    <property type="evidence" value="ECO:0007669"/>
    <property type="project" value="TreeGrafter"/>
</dbReference>